<dbReference type="AlphaFoldDB" id="A0A3N4IAU8"/>
<accession>A0A3N4IAU8</accession>
<organism evidence="1 2">
    <name type="scientific">Ascobolus immersus RN42</name>
    <dbReference type="NCBI Taxonomy" id="1160509"/>
    <lineage>
        <taxon>Eukaryota</taxon>
        <taxon>Fungi</taxon>
        <taxon>Dikarya</taxon>
        <taxon>Ascomycota</taxon>
        <taxon>Pezizomycotina</taxon>
        <taxon>Pezizomycetes</taxon>
        <taxon>Pezizales</taxon>
        <taxon>Ascobolaceae</taxon>
        <taxon>Ascobolus</taxon>
    </lineage>
</organism>
<proteinExistence type="predicted"/>
<evidence type="ECO:0000313" key="2">
    <source>
        <dbReference type="Proteomes" id="UP000275078"/>
    </source>
</evidence>
<sequence length="362" mass="41911">MLSTPLLHYFCVYIPTLQATFQQTHCLMSRLTQFSEIYSHSGRGTRSRTCQPLHIQLEMAEKARLEAEFRDSFVDYPPPTGSSSPISTLPTEILEMIFVYASLARTGDFQAVLNREFIAMAKASVLGFFPLSCLACTCKRFNIIAERINFGSLMIWRADDIEKFRAMLNKKDAMGSKLRYLRRLAIGCYSKPRYAHYYWDGKAGHYSDKVFKVLALIRDSMARGIFVTESTKLEVRIPLHFDYFFVGNGYRYGEFSYRTSSKEIEQLITNEWEMRIKRACKGAREPGVGFLPVRLDTLLRRNDRAASPRVNEAVKTRLKYYPHSPELGVVLEYTYFPQFTDPDILHMQSSKRDARDSRERGY</sequence>
<dbReference type="Proteomes" id="UP000275078">
    <property type="component" value="Unassembled WGS sequence"/>
</dbReference>
<reference evidence="1 2" key="1">
    <citation type="journal article" date="2018" name="Nat. Ecol. Evol.">
        <title>Pezizomycetes genomes reveal the molecular basis of ectomycorrhizal truffle lifestyle.</title>
        <authorList>
            <person name="Murat C."/>
            <person name="Payen T."/>
            <person name="Noel B."/>
            <person name="Kuo A."/>
            <person name="Morin E."/>
            <person name="Chen J."/>
            <person name="Kohler A."/>
            <person name="Krizsan K."/>
            <person name="Balestrini R."/>
            <person name="Da Silva C."/>
            <person name="Montanini B."/>
            <person name="Hainaut M."/>
            <person name="Levati E."/>
            <person name="Barry K.W."/>
            <person name="Belfiori B."/>
            <person name="Cichocki N."/>
            <person name="Clum A."/>
            <person name="Dockter R.B."/>
            <person name="Fauchery L."/>
            <person name="Guy J."/>
            <person name="Iotti M."/>
            <person name="Le Tacon F."/>
            <person name="Lindquist E.A."/>
            <person name="Lipzen A."/>
            <person name="Malagnac F."/>
            <person name="Mello A."/>
            <person name="Molinier V."/>
            <person name="Miyauchi S."/>
            <person name="Poulain J."/>
            <person name="Riccioni C."/>
            <person name="Rubini A."/>
            <person name="Sitrit Y."/>
            <person name="Splivallo R."/>
            <person name="Traeger S."/>
            <person name="Wang M."/>
            <person name="Zifcakova L."/>
            <person name="Wipf D."/>
            <person name="Zambonelli A."/>
            <person name="Paolocci F."/>
            <person name="Nowrousian M."/>
            <person name="Ottonello S."/>
            <person name="Baldrian P."/>
            <person name="Spatafora J.W."/>
            <person name="Henrissat B."/>
            <person name="Nagy L.G."/>
            <person name="Aury J.M."/>
            <person name="Wincker P."/>
            <person name="Grigoriev I.V."/>
            <person name="Bonfante P."/>
            <person name="Martin F.M."/>
        </authorList>
    </citation>
    <scope>NUCLEOTIDE SEQUENCE [LARGE SCALE GENOMIC DNA]</scope>
    <source>
        <strain evidence="1 2">RN42</strain>
    </source>
</reference>
<dbReference type="EMBL" id="ML119670">
    <property type="protein sequence ID" value="RPA82597.1"/>
    <property type="molecule type" value="Genomic_DNA"/>
</dbReference>
<gene>
    <name evidence="1" type="ORF">BJ508DRAFT_344109</name>
</gene>
<keyword evidence="2" id="KW-1185">Reference proteome</keyword>
<protein>
    <recommendedName>
        <fullName evidence="3">F-box domain-containing protein</fullName>
    </recommendedName>
</protein>
<evidence type="ECO:0008006" key="3">
    <source>
        <dbReference type="Google" id="ProtNLM"/>
    </source>
</evidence>
<name>A0A3N4IAU8_ASCIM</name>
<evidence type="ECO:0000313" key="1">
    <source>
        <dbReference type="EMBL" id="RPA82597.1"/>
    </source>
</evidence>